<dbReference type="Gene3D" id="1.25.10.10">
    <property type="entry name" value="Leucine-rich Repeat Variant"/>
    <property type="match status" value="1"/>
</dbReference>
<dbReference type="PANTHER" id="PTHR23315:SF266">
    <property type="entry name" value="U-BOX DOMAIN-CONTAINING PROTEIN 17"/>
    <property type="match status" value="1"/>
</dbReference>
<dbReference type="InterPro" id="IPR016024">
    <property type="entry name" value="ARM-type_fold"/>
</dbReference>
<dbReference type="EMBL" id="JACGWJ010000030">
    <property type="protein sequence ID" value="KAL0300646.1"/>
    <property type="molecule type" value="Genomic_DNA"/>
</dbReference>
<protein>
    <submittedName>
        <fullName evidence="2">U-box domain-containing protein 17</fullName>
    </submittedName>
</protein>
<sequence length="184" mass="19327">MDVEGCLGAIVGVLRYGNTIEARENAAATLFSLSAVHDYKKKNSPRRLGDKALAGLLTEGTPRGKKDAPLGAEAVAKEENAVTGLIGMMRCGTPRGKENAVAALLELCRSGGAAATERVVKAPALAGLLQILLFTGTKRARRKAASLARVFQRCENASRHFGGLGFGYGYAGNSAVARETSFFQ</sequence>
<keyword evidence="1" id="KW-0833">Ubl conjugation pathway</keyword>
<reference evidence="2" key="2">
    <citation type="journal article" date="2024" name="Plant">
        <title>Genomic evolution and insights into agronomic trait innovations of Sesamum species.</title>
        <authorList>
            <person name="Miao H."/>
            <person name="Wang L."/>
            <person name="Qu L."/>
            <person name="Liu H."/>
            <person name="Sun Y."/>
            <person name="Le M."/>
            <person name="Wang Q."/>
            <person name="Wei S."/>
            <person name="Zheng Y."/>
            <person name="Lin W."/>
            <person name="Duan Y."/>
            <person name="Cao H."/>
            <person name="Xiong S."/>
            <person name="Wang X."/>
            <person name="Wei L."/>
            <person name="Li C."/>
            <person name="Ma Q."/>
            <person name="Ju M."/>
            <person name="Zhao R."/>
            <person name="Li G."/>
            <person name="Mu C."/>
            <person name="Tian Q."/>
            <person name="Mei H."/>
            <person name="Zhang T."/>
            <person name="Gao T."/>
            <person name="Zhang H."/>
        </authorList>
    </citation>
    <scope>NUCLEOTIDE SEQUENCE</scope>
    <source>
        <strain evidence="2">G02</strain>
    </source>
</reference>
<comment type="caution">
    <text evidence="2">The sequence shown here is derived from an EMBL/GenBank/DDBJ whole genome shotgun (WGS) entry which is preliminary data.</text>
</comment>
<dbReference type="AlphaFoldDB" id="A0AAW2K1S0"/>
<reference evidence="2" key="1">
    <citation type="submission" date="2020-06" db="EMBL/GenBank/DDBJ databases">
        <authorList>
            <person name="Li T."/>
            <person name="Hu X."/>
            <person name="Zhang T."/>
            <person name="Song X."/>
            <person name="Zhang H."/>
            <person name="Dai N."/>
            <person name="Sheng W."/>
            <person name="Hou X."/>
            <person name="Wei L."/>
        </authorList>
    </citation>
    <scope>NUCLEOTIDE SEQUENCE</scope>
    <source>
        <strain evidence="2">G02</strain>
        <tissue evidence="2">Leaf</tissue>
    </source>
</reference>
<dbReference type="PANTHER" id="PTHR23315">
    <property type="entry name" value="U BOX DOMAIN-CONTAINING"/>
    <property type="match status" value="1"/>
</dbReference>
<gene>
    <name evidence="2" type="ORF">Sradi_6341400</name>
</gene>
<evidence type="ECO:0000256" key="1">
    <source>
        <dbReference type="ARBA" id="ARBA00022786"/>
    </source>
</evidence>
<accession>A0AAW2K1S0</accession>
<dbReference type="SUPFAM" id="SSF48371">
    <property type="entry name" value="ARM repeat"/>
    <property type="match status" value="1"/>
</dbReference>
<name>A0AAW2K1S0_SESRA</name>
<proteinExistence type="predicted"/>
<organism evidence="2">
    <name type="scientific">Sesamum radiatum</name>
    <name type="common">Black benniseed</name>
    <dbReference type="NCBI Taxonomy" id="300843"/>
    <lineage>
        <taxon>Eukaryota</taxon>
        <taxon>Viridiplantae</taxon>
        <taxon>Streptophyta</taxon>
        <taxon>Embryophyta</taxon>
        <taxon>Tracheophyta</taxon>
        <taxon>Spermatophyta</taxon>
        <taxon>Magnoliopsida</taxon>
        <taxon>eudicotyledons</taxon>
        <taxon>Gunneridae</taxon>
        <taxon>Pentapetalae</taxon>
        <taxon>asterids</taxon>
        <taxon>lamiids</taxon>
        <taxon>Lamiales</taxon>
        <taxon>Pedaliaceae</taxon>
        <taxon>Sesamum</taxon>
    </lineage>
</organism>
<dbReference type="InterPro" id="IPR011989">
    <property type="entry name" value="ARM-like"/>
</dbReference>
<evidence type="ECO:0000313" key="2">
    <source>
        <dbReference type="EMBL" id="KAL0300646.1"/>
    </source>
</evidence>